<dbReference type="InterPro" id="IPR036938">
    <property type="entry name" value="PAP2/HPO_sf"/>
</dbReference>
<dbReference type="InterPro" id="IPR026841">
    <property type="entry name" value="Aur1/Ipt1"/>
</dbReference>
<dbReference type="Gene3D" id="1.20.144.10">
    <property type="entry name" value="Phosphatidic acid phosphatase type 2/haloperoxidase"/>
    <property type="match status" value="1"/>
</dbReference>
<accession>A0ABD6A6U3</accession>
<dbReference type="RefSeq" id="WP_276305453.1">
    <property type="nucleotide sequence ID" value="NZ_CP119992.1"/>
</dbReference>
<evidence type="ECO:0000256" key="2">
    <source>
        <dbReference type="ARBA" id="ARBA00022692"/>
    </source>
</evidence>
<keyword evidence="9" id="KW-1185">Reference proteome</keyword>
<keyword evidence="3 6" id="KW-1133">Transmembrane helix</keyword>
<comment type="caution">
    <text evidence="8">The sequence shown here is derived from an EMBL/GenBank/DDBJ whole genome shotgun (WGS) entry which is preliminary data.</text>
</comment>
<dbReference type="EMBL" id="JBHTBF010000001">
    <property type="protein sequence ID" value="MFC7316056.1"/>
    <property type="molecule type" value="Genomic_DNA"/>
</dbReference>
<dbReference type="AlphaFoldDB" id="A0ABD6A6U3"/>
<dbReference type="CDD" id="cd03386">
    <property type="entry name" value="PAP2_Aur1_like"/>
    <property type="match status" value="1"/>
</dbReference>
<dbReference type="SMART" id="SM00014">
    <property type="entry name" value="acidPPc"/>
    <property type="match status" value="1"/>
</dbReference>
<evidence type="ECO:0000256" key="4">
    <source>
        <dbReference type="ARBA" id="ARBA00023136"/>
    </source>
</evidence>
<feature type="transmembrane region" description="Helical" evidence="6">
    <location>
        <begin position="136"/>
        <end position="156"/>
    </location>
</feature>
<reference evidence="8 9" key="1">
    <citation type="journal article" date="2019" name="Int. J. Syst. Evol. Microbiol.">
        <title>The Global Catalogue of Microorganisms (GCM) 10K type strain sequencing project: providing services to taxonomists for standard genome sequencing and annotation.</title>
        <authorList>
            <consortium name="The Broad Institute Genomics Platform"/>
            <consortium name="The Broad Institute Genome Sequencing Center for Infectious Disease"/>
            <person name="Wu L."/>
            <person name="Ma J."/>
        </authorList>
    </citation>
    <scope>NUCLEOTIDE SEQUENCE [LARGE SCALE GENOMIC DNA]</scope>
    <source>
        <strain evidence="8 9">PSR21</strain>
    </source>
</reference>
<feature type="transmembrane region" description="Helical" evidence="6">
    <location>
        <begin position="216"/>
        <end position="236"/>
    </location>
</feature>
<evidence type="ECO:0000313" key="8">
    <source>
        <dbReference type="EMBL" id="MFC7316056.1"/>
    </source>
</evidence>
<dbReference type="SUPFAM" id="SSF48317">
    <property type="entry name" value="Acid phosphatase/Vanadium-dependent haloperoxidase"/>
    <property type="match status" value="1"/>
</dbReference>
<dbReference type="InterPro" id="IPR052185">
    <property type="entry name" value="IPC_Synthase-Related"/>
</dbReference>
<keyword evidence="4 6" id="KW-0472">Membrane</keyword>
<gene>
    <name evidence="8" type="ORF">ACFQPE_04500</name>
</gene>
<feature type="transmembrane region" description="Helical" evidence="6">
    <location>
        <begin position="6"/>
        <end position="32"/>
    </location>
</feature>
<feature type="compositionally biased region" description="Basic and acidic residues" evidence="5">
    <location>
        <begin position="279"/>
        <end position="294"/>
    </location>
</feature>
<dbReference type="Proteomes" id="UP001596547">
    <property type="component" value="Unassembled WGS sequence"/>
</dbReference>
<dbReference type="InterPro" id="IPR000326">
    <property type="entry name" value="PAP2/HPO"/>
</dbReference>
<organism evidence="8 9">
    <name type="scientific">Halomarina halobia</name>
    <dbReference type="NCBI Taxonomy" id="3033386"/>
    <lineage>
        <taxon>Archaea</taxon>
        <taxon>Methanobacteriati</taxon>
        <taxon>Methanobacteriota</taxon>
        <taxon>Stenosarchaea group</taxon>
        <taxon>Halobacteria</taxon>
        <taxon>Halobacteriales</taxon>
        <taxon>Natronomonadaceae</taxon>
        <taxon>Halomarina</taxon>
    </lineage>
</organism>
<proteinExistence type="predicted"/>
<dbReference type="GO" id="GO:0016020">
    <property type="term" value="C:membrane"/>
    <property type="evidence" value="ECO:0007669"/>
    <property type="project" value="UniProtKB-SubCell"/>
</dbReference>
<evidence type="ECO:0000256" key="6">
    <source>
        <dbReference type="SAM" id="Phobius"/>
    </source>
</evidence>
<feature type="transmembrane region" description="Helical" evidence="6">
    <location>
        <begin position="102"/>
        <end position="124"/>
    </location>
</feature>
<feature type="region of interest" description="Disordered" evidence="5">
    <location>
        <begin position="277"/>
        <end position="335"/>
    </location>
</feature>
<name>A0ABD6A6U3_9EURY</name>
<keyword evidence="2 6" id="KW-0812">Transmembrane</keyword>
<feature type="transmembrane region" description="Helical" evidence="6">
    <location>
        <begin position="44"/>
        <end position="62"/>
    </location>
</feature>
<dbReference type="PANTHER" id="PTHR31310:SF7">
    <property type="entry name" value="PA-PHOSPHATASE RELATED-FAMILY PROTEIN DDB_G0268928"/>
    <property type="match status" value="1"/>
</dbReference>
<evidence type="ECO:0000259" key="7">
    <source>
        <dbReference type="SMART" id="SM00014"/>
    </source>
</evidence>
<dbReference type="GeneID" id="79315035"/>
<protein>
    <submittedName>
        <fullName evidence="8">Phosphatase PAP2 family protein</fullName>
    </submittedName>
</protein>
<feature type="domain" description="Phosphatidic acid phosphatase type 2/haloperoxidase" evidence="7">
    <location>
        <begin position="140"/>
        <end position="257"/>
    </location>
</feature>
<evidence type="ECO:0000256" key="5">
    <source>
        <dbReference type="SAM" id="MobiDB-lite"/>
    </source>
</evidence>
<sequence length="335" mass="36033">MGLGDVLASVVVVSGAMLVIASLTIIGVNRLVETARDVRRRLRAAAPGLGLLVAVLLVNKIARDYGPEVSWLIGWNVTGAILGIEGVFVAVVQSFATPTLTAYFSFVYVYGYVFLLVFPLVAYLALERAEALQRTAVAYCLNYAIGLVCYTLFISYGPRNVMPELVDPLLYSTYPSSQLLTSQVNTNTNVFPSLHTSLSVTVALLAWETRDRYPRWVPVAAVLAASVVVSTMYLGIHWGTDVVAGIGLAVVSVRLSGPVLDRLMALVERRAVTGGARDAAGRARARDPEWRTARSDGNVETDGDRIDGIDGDDGDLIDEDDEDDGGANTPPVRSR</sequence>
<feature type="compositionally biased region" description="Acidic residues" evidence="5">
    <location>
        <begin position="309"/>
        <end position="325"/>
    </location>
</feature>
<dbReference type="PANTHER" id="PTHR31310">
    <property type="match status" value="1"/>
</dbReference>
<evidence type="ECO:0000256" key="3">
    <source>
        <dbReference type="ARBA" id="ARBA00022989"/>
    </source>
</evidence>
<dbReference type="Pfam" id="PF14378">
    <property type="entry name" value="PAP2_3"/>
    <property type="match status" value="1"/>
</dbReference>
<comment type="subcellular location">
    <subcellularLocation>
        <location evidence="1">Membrane</location>
        <topology evidence="1">Multi-pass membrane protein</topology>
    </subcellularLocation>
</comment>
<evidence type="ECO:0000256" key="1">
    <source>
        <dbReference type="ARBA" id="ARBA00004141"/>
    </source>
</evidence>
<evidence type="ECO:0000313" key="9">
    <source>
        <dbReference type="Proteomes" id="UP001596547"/>
    </source>
</evidence>